<dbReference type="PROSITE" id="PS50097">
    <property type="entry name" value="BTB"/>
    <property type="match status" value="1"/>
</dbReference>
<dbReference type="Gene3D" id="3.30.710.10">
    <property type="entry name" value="Potassium Channel Kv1.1, Chain A"/>
    <property type="match status" value="1"/>
</dbReference>
<dbReference type="PANTHER" id="PTHR32370">
    <property type="entry name" value="OS12G0117600 PROTEIN"/>
    <property type="match status" value="1"/>
</dbReference>
<dbReference type="PROSITE" id="PS51649">
    <property type="entry name" value="NPH3"/>
    <property type="match status" value="1"/>
</dbReference>
<evidence type="ECO:0008006" key="9">
    <source>
        <dbReference type="Google" id="ProtNLM"/>
    </source>
</evidence>
<dbReference type="Pfam" id="PF03000">
    <property type="entry name" value="NPH3"/>
    <property type="match status" value="1"/>
</dbReference>
<feature type="compositionally biased region" description="Low complexity" evidence="4">
    <location>
        <begin position="569"/>
        <end position="584"/>
    </location>
</feature>
<evidence type="ECO:0000256" key="2">
    <source>
        <dbReference type="ARBA" id="ARBA00022786"/>
    </source>
</evidence>
<evidence type="ECO:0000256" key="3">
    <source>
        <dbReference type="PROSITE-ProRule" id="PRU00982"/>
    </source>
</evidence>
<gene>
    <name evidence="7" type="ORF">TEA_002132</name>
</gene>
<evidence type="ECO:0000256" key="1">
    <source>
        <dbReference type="ARBA" id="ARBA00004906"/>
    </source>
</evidence>
<feature type="region of interest" description="Disordered" evidence="4">
    <location>
        <begin position="482"/>
        <end position="542"/>
    </location>
</feature>
<feature type="region of interest" description="Disordered" evidence="4">
    <location>
        <begin position="640"/>
        <end position="659"/>
    </location>
</feature>
<evidence type="ECO:0000259" key="5">
    <source>
        <dbReference type="PROSITE" id="PS50097"/>
    </source>
</evidence>
<dbReference type="Pfam" id="PF00651">
    <property type="entry name" value="BTB"/>
    <property type="match status" value="1"/>
</dbReference>
<name>A0A4S4EFG9_CAMSN</name>
<dbReference type="UniPathway" id="UPA00143"/>
<dbReference type="SUPFAM" id="SSF54695">
    <property type="entry name" value="POZ domain"/>
    <property type="match status" value="1"/>
</dbReference>
<dbReference type="InterPro" id="IPR011333">
    <property type="entry name" value="SKP1/BTB/POZ_sf"/>
</dbReference>
<feature type="domain" description="BTB" evidence="5">
    <location>
        <begin position="29"/>
        <end position="97"/>
    </location>
</feature>
<keyword evidence="2" id="KW-0833">Ubl conjugation pathway</keyword>
<evidence type="ECO:0000313" key="7">
    <source>
        <dbReference type="EMBL" id="THG15149.1"/>
    </source>
</evidence>
<feature type="region of interest" description="Disordered" evidence="4">
    <location>
        <begin position="556"/>
        <end position="608"/>
    </location>
</feature>
<organism evidence="7 8">
    <name type="scientific">Camellia sinensis var. sinensis</name>
    <name type="common">China tea</name>
    <dbReference type="NCBI Taxonomy" id="542762"/>
    <lineage>
        <taxon>Eukaryota</taxon>
        <taxon>Viridiplantae</taxon>
        <taxon>Streptophyta</taxon>
        <taxon>Embryophyta</taxon>
        <taxon>Tracheophyta</taxon>
        <taxon>Spermatophyta</taxon>
        <taxon>Magnoliopsida</taxon>
        <taxon>eudicotyledons</taxon>
        <taxon>Gunneridae</taxon>
        <taxon>Pentapetalae</taxon>
        <taxon>asterids</taxon>
        <taxon>Ericales</taxon>
        <taxon>Theaceae</taxon>
        <taxon>Camellia</taxon>
    </lineage>
</organism>
<dbReference type="InterPro" id="IPR000210">
    <property type="entry name" value="BTB/POZ_dom"/>
</dbReference>
<accession>A0A4S4EFG9</accession>
<dbReference type="EMBL" id="SDRB02004908">
    <property type="protein sequence ID" value="THG15149.1"/>
    <property type="molecule type" value="Genomic_DNA"/>
</dbReference>
<keyword evidence="8" id="KW-1185">Reference proteome</keyword>
<evidence type="ECO:0000313" key="8">
    <source>
        <dbReference type="Proteomes" id="UP000306102"/>
    </source>
</evidence>
<reference evidence="7 8" key="1">
    <citation type="journal article" date="2018" name="Proc. Natl. Acad. Sci. U.S.A.">
        <title>Draft genome sequence of Camellia sinensis var. sinensis provides insights into the evolution of the tea genome and tea quality.</title>
        <authorList>
            <person name="Wei C."/>
            <person name="Yang H."/>
            <person name="Wang S."/>
            <person name="Zhao J."/>
            <person name="Liu C."/>
            <person name="Gao L."/>
            <person name="Xia E."/>
            <person name="Lu Y."/>
            <person name="Tai Y."/>
            <person name="She G."/>
            <person name="Sun J."/>
            <person name="Cao H."/>
            <person name="Tong W."/>
            <person name="Gao Q."/>
            <person name="Li Y."/>
            <person name="Deng W."/>
            <person name="Jiang X."/>
            <person name="Wang W."/>
            <person name="Chen Q."/>
            <person name="Zhang S."/>
            <person name="Li H."/>
            <person name="Wu J."/>
            <person name="Wang P."/>
            <person name="Li P."/>
            <person name="Shi C."/>
            <person name="Zheng F."/>
            <person name="Jian J."/>
            <person name="Huang B."/>
            <person name="Shan D."/>
            <person name="Shi M."/>
            <person name="Fang C."/>
            <person name="Yue Y."/>
            <person name="Li F."/>
            <person name="Li D."/>
            <person name="Wei S."/>
            <person name="Han B."/>
            <person name="Jiang C."/>
            <person name="Yin Y."/>
            <person name="Xia T."/>
            <person name="Zhang Z."/>
            <person name="Bennetzen J.L."/>
            <person name="Zhao S."/>
            <person name="Wan X."/>
        </authorList>
    </citation>
    <scope>NUCLEOTIDE SEQUENCE [LARGE SCALE GENOMIC DNA]</scope>
    <source>
        <strain evidence="8">cv. Shuchazao</strain>
        <tissue evidence="7">Leaf</tissue>
    </source>
</reference>
<dbReference type="InterPro" id="IPR043454">
    <property type="entry name" value="NPH3/RPT2-like"/>
</dbReference>
<dbReference type="Proteomes" id="UP000306102">
    <property type="component" value="Unassembled WGS sequence"/>
</dbReference>
<sequence>MKFMKLGSKPDAFRAEGNSIRYVSSELATDIIINVGEVKFYLHKFPLLSKSNRLQKLMQKANEESSDEIHLANFPSGPKAFEICAKFCYGMTVTLNAYNVVAARCAAEYLEMTENVDRGNLIFKIDVFLNSSVFRSWKDSIIVLKTTKPLLPWSEDLKVVGRCIDSIASKTSVDPSNITWSYTYNRKLLVPDRIVENGMKFTERVEYFPKDWWVEDICELDVDLYKRIMIAVRSKGRMDGNVIGEALKTYVMRWLPSVDTLASEVNNTRNKSLVETIVCLLPSDIGGGCSCSFLLKLLKFAILVGADDSPREDLVKRISLRLDEASVNDLLIPAKTPQVTKYDVELVQSLVNQFMIAEKNDKIAGDFVLGQGSSLNVGKLIDGYLTEIARDPNLTLSSFVLLSQSIPESARPIHDGLYRAIAIYLKEHTNLTKAERKKICGLMDVKKLTMDASMQAAQNELLPLRVVVQVLFFEQVRAAAGARSSVTTNTEEEDWEKTLPDEGKSTRKLMSQMKMTDADLPKKGKSMKMGSKNGGSGVHLRPSRSRRIFDKLWVVGKGHGHGHGHGHGENQSSETSGSSQSPTSMIQGAIKSSGSSSRNRRVSKQMGKIRSVVEMAQLEAEKKHDEVVDEMLAMLNAKAEASRLKEVEQKVGKDVDEEQ</sequence>
<dbReference type="AlphaFoldDB" id="A0A4S4EFG9"/>
<protein>
    <recommendedName>
        <fullName evidence="9">NPH3 domain-containing protein</fullName>
    </recommendedName>
</protein>
<dbReference type="InterPro" id="IPR027356">
    <property type="entry name" value="NPH3_dom"/>
</dbReference>
<comment type="pathway">
    <text evidence="1">Protein modification; protein ubiquitination.</text>
</comment>
<dbReference type="STRING" id="542762.A0A4S4EFG9"/>
<feature type="domain" description="NPH3" evidence="6">
    <location>
        <begin position="211"/>
        <end position="477"/>
    </location>
</feature>
<evidence type="ECO:0000256" key="4">
    <source>
        <dbReference type="SAM" id="MobiDB-lite"/>
    </source>
</evidence>
<proteinExistence type="inferred from homology"/>
<feature type="compositionally biased region" description="Basic and acidic residues" evidence="4">
    <location>
        <begin position="496"/>
        <end position="505"/>
    </location>
</feature>
<comment type="similarity">
    <text evidence="3">Belongs to the NPH3 family.</text>
</comment>
<evidence type="ECO:0000259" key="6">
    <source>
        <dbReference type="PROSITE" id="PS51649"/>
    </source>
</evidence>
<comment type="caution">
    <text evidence="7">The sequence shown here is derived from an EMBL/GenBank/DDBJ whole genome shotgun (WGS) entry which is preliminary data.</text>
</comment>
<dbReference type="GO" id="GO:0016567">
    <property type="term" value="P:protein ubiquitination"/>
    <property type="evidence" value="ECO:0007669"/>
    <property type="project" value="UniProtKB-UniPathway"/>
</dbReference>